<proteinExistence type="predicted"/>
<protein>
    <submittedName>
        <fullName evidence="2">Phosphotransferase family protein</fullName>
    </submittedName>
</protein>
<feature type="domain" description="Aminoglycoside phosphotransferase" evidence="1">
    <location>
        <begin position="122"/>
        <end position="302"/>
    </location>
</feature>
<dbReference type="InterPro" id="IPR051678">
    <property type="entry name" value="AGP_Transferase"/>
</dbReference>
<dbReference type="SUPFAM" id="SSF56112">
    <property type="entry name" value="Protein kinase-like (PK-like)"/>
    <property type="match status" value="1"/>
</dbReference>
<dbReference type="PANTHER" id="PTHR21310">
    <property type="entry name" value="AMINOGLYCOSIDE PHOSPHOTRANSFERASE-RELATED-RELATED"/>
    <property type="match status" value="1"/>
</dbReference>
<gene>
    <name evidence="2" type="ORF">ACFQZV_04385</name>
</gene>
<comment type="caution">
    <text evidence="2">The sequence shown here is derived from an EMBL/GenBank/DDBJ whole genome shotgun (WGS) entry which is preliminary data.</text>
</comment>
<evidence type="ECO:0000313" key="2">
    <source>
        <dbReference type="EMBL" id="MFD0780536.1"/>
    </source>
</evidence>
<dbReference type="InterPro" id="IPR002575">
    <property type="entry name" value="Aminoglycoside_PTrfase"/>
</dbReference>
<evidence type="ECO:0000313" key="3">
    <source>
        <dbReference type="Proteomes" id="UP001597042"/>
    </source>
</evidence>
<accession>A0ABW2ZPT3</accession>
<dbReference type="RefSeq" id="WP_378750489.1">
    <property type="nucleotide sequence ID" value="NZ_JBHSSV010000003.1"/>
</dbReference>
<reference evidence="3" key="1">
    <citation type="journal article" date="2019" name="Int. J. Syst. Evol. Microbiol.">
        <title>The Global Catalogue of Microorganisms (GCM) 10K type strain sequencing project: providing services to taxonomists for standard genome sequencing and annotation.</title>
        <authorList>
            <consortium name="The Broad Institute Genomics Platform"/>
            <consortium name="The Broad Institute Genome Sequencing Center for Infectious Disease"/>
            <person name="Wu L."/>
            <person name="Ma J."/>
        </authorList>
    </citation>
    <scope>NUCLEOTIDE SEQUENCE [LARGE SCALE GENOMIC DNA]</scope>
    <source>
        <strain evidence="3">CCUG 50754</strain>
    </source>
</reference>
<organism evidence="2 3">
    <name type="scientific">Microbacterium koreense</name>
    <dbReference type="NCBI Taxonomy" id="323761"/>
    <lineage>
        <taxon>Bacteria</taxon>
        <taxon>Bacillati</taxon>
        <taxon>Actinomycetota</taxon>
        <taxon>Actinomycetes</taxon>
        <taxon>Micrococcales</taxon>
        <taxon>Microbacteriaceae</taxon>
        <taxon>Microbacterium</taxon>
    </lineage>
</organism>
<dbReference type="Pfam" id="PF01636">
    <property type="entry name" value="APH"/>
    <property type="match status" value="1"/>
</dbReference>
<dbReference type="Proteomes" id="UP001597042">
    <property type="component" value="Unassembled WGS sequence"/>
</dbReference>
<keyword evidence="3" id="KW-1185">Reference proteome</keyword>
<dbReference type="InterPro" id="IPR011009">
    <property type="entry name" value="Kinase-like_dom_sf"/>
</dbReference>
<sequence>MGEPTDEMDQLCDALGVSDRTTVRMISREPLGGGSVAGFEVAADNGVMTYYLDTSRRRVPRETGLLLGAPDDPDIRVWLHPADPHLPALAPAAFSGAVRELLVRLGIVDTGDPVMVAYRPGRRAVLRVPSPREDVWVKVVRPARVAAIVACHSAFADAGIPVPRLYGWSGDGLIIGETARGTAATDAEWDADELLDEVDGLRHRIAGVDLANPATTRLARRLDWYSERLAVQLPHLQAERAQRIAERARDAWGEDPPVTIHGDLHFGQLFLGDDRTVSGIIDVDTAGVGQPSEDTAAFLAHAVASALLTPHPRDDRVWHLAQRSLARWGSAAVCARAAVHLLGHALGACELGAAARVDRLLDVAHAVSVSDASELAAVRAART</sequence>
<dbReference type="Gene3D" id="3.90.1200.10">
    <property type="match status" value="1"/>
</dbReference>
<name>A0ABW2ZPT3_9MICO</name>
<evidence type="ECO:0000259" key="1">
    <source>
        <dbReference type="Pfam" id="PF01636"/>
    </source>
</evidence>
<dbReference type="EMBL" id="JBHTIM010000001">
    <property type="protein sequence ID" value="MFD0780536.1"/>
    <property type="molecule type" value="Genomic_DNA"/>
</dbReference>